<dbReference type="AlphaFoldDB" id="A0A9W6YQ21"/>
<sequence>MQGGAWDDTGEPGRVNDFSAKQCADSPGKDSFVDDVVNAVDVGDETKVDKLLESSDGDENMEGKQSSTEATQGKVAKTTERFADMLMEVEDKVRTVYPYLLDDDSHLTKDSWMLNSGCGRGLTSEVKHFISMKPNRQYMFTFAQGSKLSNTHIGTINLYLHGPHGIRLFLFKNVAIVPNVTSNILSELWLRRSGYQILGSLRGEFKFVWYKLNLCLLLKQLMAQTMCKVKRYKR</sequence>
<evidence type="ECO:0000313" key="4">
    <source>
        <dbReference type="Proteomes" id="UP001165121"/>
    </source>
</evidence>
<keyword evidence="4" id="KW-1185">Reference proteome</keyword>
<protein>
    <submittedName>
        <fullName evidence="3">Unnamed protein product</fullName>
    </submittedName>
</protein>
<evidence type="ECO:0000256" key="1">
    <source>
        <dbReference type="SAM" id="MobiDB-lite"/>
    </source>
</evidence>
<dbReference type="EMBL" id="BSXT01018928">
    <property type="protein sequence ID" value="GMG16292.1"/>
    <property type="molecule type" value="Genomic_DNA"/>
</dbReference>
<dbReference type="OrthoDB" id="112158at2759"/>
<organism evidence="3 4">
    <name type="scientific">Phytophthora fragariaefolia</name>
    <dbReference type="NCBI Taxonomy" id="1490495"/>
    <lineage>
        <taxon>Eukaryota</taxon>
        <taxon>Sar</taxon>
        <taxon>Stramenopiles</taxon>
        <taxon>Oomycota</taxon>
        <taxon>Peronosporomycetes</taxon>
        <taxon>Peronosporales</taxon>
        <taxon>Peronosporaceae</taxon>
        <taxon>Phytophthora</taxon>
    </lineage>
</organism>
<proteinExistence type="predicted"/>
<comment type="caution">
    <text evidence="3">The sequence shown here is derived from an EMBL/GenBank/DDBJ whole genome shotgun (WGS) entry which is preliminary data.</text>
</comment>
<reference evidence="3" key="1">
    <citation type="submission" date="2023-04" db="EMBL/GenBank/DDBJ databases">
        <title>Phytophthora fragariaefolia NBRC 109709.</title>
        <authorList>
            <person name="Ichikawa N."/>
            <person name="Sato H."/>
            <person name="Tonouchi N."/>
        </authorList>
    </citation>
    <scope>NUCLEOTIDE SEQUENCE</scope>
    <source>
        <strain evidence="3">NBRC 109709</strain>
    </source>
</reference>
<feature type="region of interest" description="Disordered" evidence="1">
    <location>
        <begin position="1"/>
        <end position="30"/>
    </location>
</feature>
<dbReference type="Proteomes" id="UP001165121">
    <property type="component" value="Unassembled WGS sequence"/>
</dbReference>
<dbReference type="InterPro" id="IPR054722">
    <property type="entry name" value="PolX-like_BBD"/>
</dbReference>
<feature type="region of interest" description="Disordered" evidence="1">
    <location>
        <begin position="55"/>
        <end position="75"/>
    </location>
</feature>
<accession>A0A9W6YQ21</accession>
<dbReference type="Pfam" id="PF22936">
    <property type="entry name" value="Pol_BBD"/>
    <property type="match status" value="1"/>
</dbReference>
<evidence type="ECO:0000259" key="2">
    <source>
        <dbReference type="Pfam" id="PF22936"/>
    </source>
</evidence>
<name>A0A9W6YQ21_9STRA</name>
<gene>
    <name evidence="3" type="ORF">Pfra01_002971200</name>
</gene>
<evidence type="ECO:0000313" key="3">
    <source>
        <dbReference type="EMBL" id="GMG16292.1"/>
    </source>
</evidence>
<feature type="domain" description="Retrovirus-related Pol polyprotein from transposon TNT 1-94-like beta-barrel" evidence="2">
    <location>
        <begin position="112"/>
        <end position="195"/>
    </location>
</feature>